<dbReference type="SUPFAM" id="SSF55729">
    <property type="entry name" value="Acyl-CoA N-acyltransferases (Nat)"/>
    <property type="match status" value="1"/>
</dbReference>
<reference evidence="2 3" key="1">
    <citation type="submission" date="2020-02" db="EMBL/GenBank/DDBJ databases">
        <title>Draft genome sequence of two Spirosoma agri KCTC 52727 and Spirosoma terrae KCTC 52035.</title>
        <authorList>
            <person name="Rojas J."/>
            <person name="Ambika Manirajan B."/>
            <person name="Suarez C."/>
            <person name="Ratering S."/>
            <person name="Schnell S."/>
        </authorList>
    </citation>
    <scope>NUCLEOTIDE SEQUENCE [LARGE SCALE GENOMIC DNA]</scope>
    <source>
        <strain evidence="2 3">KCTC 52035</strain>
    </source>
</reference>
<dbReference type="EMBL" id="JAAFZH010000009">
    <property type="protein sequence ID" value="NDU96995.1"/>
    <property type="molecule type" value="Genomic_DNA"/>
</dbReference>
<sequence>MDFIARTDINDSAWDACVASAPNGIVYGYTWYLDAVLSAPGWKWVGLVLLDEQGGYRAVMPVPLRQKRLVGITFGWVVHQPFFCQLLAVFSAEAIDPTPFLLRIQQQFRYGSRLHQRQLIRADHETQIEKFATHVLDLSVGYEALVSRYSSDRKTNLRHAATTNWVVTNAIDLDPLVYLFRNHHADSIKGGIADWSYEVFATVANELLKRGLGFLRYAVLDGNIEAGAFFTREGNRIIYLFNAASEIGRKKNARTLLIDQVIREYSGKPVTFDFESPVKPSIVRFYQSFGAVEEPFWSIRWNRLSQVEKRLLWYSRWIRG</sequence>
<comment type="caution">
    <text evidence="2">The sequence shown here is derived from an EMBL/GenBank/DDBJ whole genome shotgun (WGS) entry which is preliminary data.</text>
</comment>
<gene>
    <name evidence="2" type="ORF">GK108_19070</name>
</gene>
<accession>A0A6L9L8S2</accession>
<dbReference type="InterPro" id="IPR038740">
    <property type="entry name" value="BioF2-like_GNAT_dom"/>
</dbReference>
<evidence type="ECO:0000313" key="2">
    <source>
        <dbReference type="EMBL" id="NDU96995.1"/>
    </source>
</evidence>
<dbReference type="RefSeq" id="WP_163952008.1">
    <property type="nucleotide sequence ID" value="NZ_JAAFZH010000009.1"/>
</dbReference>
<protein>
    <submittedName>
        <fullName evidence="2">GNAT family N-acetyltransferase</fullName>
    </submittedName>
</protein>
<dbReference type="AlphaFoldDB" id="A0A6L9L8S2"/>
<dbReference type="Proteomes" id="UP000474175">
    <property type="component" value="Unassembled WGS sequence"/>
</dbReference>
<keyword evidence="2" id="KW-0808">Transferase</keyword>
<organism evidence="2 3">
    <name type="scientific">Spirosoma terrae</name>
    <dbReference type="NCBI Taxonomy" id="1968276"/>
    <lineage>
        <taxon>Bacteria</taxon>
        <taxon>Pseudomonadati</taxon>
        <taxon>Bacteroidota</taxon>
        <taxon>Cytophagia</taxon>
        <taxon>Cytophagales</taxon>
        <taxon>Cytophagaceae</taxon>
        <taxon>Spirosoma</taxon>
    </lineage>
</organism>
<dbReference type="GO" id="GO:0016740">
    <property type="term" value="F:transferase activity"/>
    <property type="evidence" value="ECO:0007669"/>
    <property type="project" value="UniProtKB-KW"/>
</dbReference>
<name>A0A6L9L8S2_9BACT</name>
<dbReference type="Pfam" id="PF13480">
    <property type="entry name" value="Acetyltransf_6"/>
    <property type="match status" value="1"/>
</dbReference>
<dbReference type="InterPro" id="IPR016181">
    <property type="entry name" value="Acyl_CoA_acyltransferase"/>
</dbReference>
<feature type="domain" description="BioF2-like acetyltransferase" evidence="1">
    <location>
        <begin position="166"/>
        <end position="274"/>
    </location>
</feature>
<evidence type="ECO:0000313" key="3">
    <source>
        <dbReference type="Proteomes" id="UP000474175"/>
    </source>
</evidence>
<keyword evidence="3" id="KW-1185">Reference proteome</keyword>
<evidence type="ECO:0000259" key="1">
    <source>
        <dbReference type="Pfam" id="PF13480"/>
    </source>
</evidence>
<dbReference type="Gene3D" id="3.40.630.30">
    <property type="match status" value="1"/>
</dbReference>
<proteinExistence type="predicted"/>